<proteinExistence type="predicted"/>
<dbReference type="InParanoid" id="Q234S5"/>
<accession>Q234S5</accession>
<organism evidence="1 2">
    <name type="scientific">Tetrahymena thermophila (strain SB210)</name>
    <dbReference type="NCBI Taxonomy" id="312017"/>
    <lineage>
        <taxon>Eukaryota</taxon>
        <taxon>Sar</taxon>
        <taxon>Alveolata</taxon>
        <taxon>Ciliophora</taxon>
        <taxon>Intramacronucleata</taxon>
        <taxon>Oligohymenophorea</taxon>
        <taxon>Hymenostomatida</taxon>
        <taxon>Tetrahymenina</taxon>
        <taxon>Tetrahymenidae</taxon>
        <taxon>Tetrahymena</taxon>
    </lineage>
</organism>
<keyword evidence="2" id="KW-1185">Reference proteome</keyword>
<name>Q234S5_TETTS</name>
<evidence type="ECO:0000313" key="1">
    <source>
        <dbReference type="EMBL" id="EAR91928.1"/>
    </source>
</evidence>
<reference evidence="2" key="1">
    <citation type="journal article" date="2006" name="PLoS Biol.">
        <title>Macronuclear genome sequence of the ciliate Tetrahymena thermophila, a model eukaryote.</title>
        <authorList>
            <person name="Eisen J.A."/>
            <person name="Coyne R.S."/>
            <person name="Wu M."/>
            <person name="Wu D."/>
            <person name="Thiagarajan M."/>
            <person name="Wortman J.R."/>
            <person name="Badger J.H."/>
            <person name="Ren Q."/>
            <person name="Amedeo P."/>
            <person name="Jones K.M."/>
            <person name="Tallon L.J."/>
            <person name="Delcher A.L."/>
            <person name="Salzberg S.L."/>
            <person name="Silva J.C."/>
            <person name="Haas B.J."/>
            <person name="Majoros W.H."/>
            <person name="Farzad M."/>
            <person name="Carlton J.M."/>
            <person name="Smith R.K. Jr."/>
            <person name="Garg J."/>
            <person name="Pearlman R.E."/>
            <person name="Karrer K.M."/>
            <person name="Sun L."/>
            <person name="Manning G."/>
            <person name="Elde N.C."/>
            <person name="Turkewitz A.P."/>
            <person name="Asai D.J."/>
            <person name="Wilkes D.E."/>
            <person name="Wang Y."/>
            <person name="Cai H."/>
            <person name="Collins K."/>
            <person name="Stewart B.A."/>
            <person name="Lee S.R."/>
            <person name="Wilamowska K."/>
            <person name="Weinberg Z."/>
            <person name="Ruzzo W.L."/>
            <person name="Wloga D."/>
            <person name="Gaertig J."/>
            <person name="Frankel J."/>
            <person name="Tsao C.-C."/>
            <person name="Gorovsky M.A."/>
            <person name="Keeling P.J."/>
            <person name="Waller R.F."/>
            <person name="Patron N.J."/>
            <person name="Cherry J.M."/>
            <person name="Stover N.A."/>
            <person name="Krieger C.J."/>
            <person name="del Toro C."/>
            <person name="Ryder H.F."/>
            <person name="Williamson S.C."/>
            <person name="Barbeau R.A."/>
            <person name="Hamilton E.P."/>
            <person name="Orias E."/>
        </authorList>
    </citation>
    <scope>NUCLEOTIDE SEQUENCE [LARGE SCALE GENOMIC DNA]</scope>
    <source>
        <strain evidence="2">SB210</strain>
    </source>
</reference>
<protein>
    <submittedName>
        <fullName evidence="1">Uncharacterized protein</fullName>
    </submittedName>
</protein>
<gene>
    <name evidence="1" type="ORF">TTHERM_00101240</name>
</gene>
<dbReference type="HOGENOM" id="CLU_3110620_0_0_1"/>
<dbReference type="AlphaFoldDB" id="Q234S5"/>
<dbReference type="GeneID" id="7841188"/>
<dbReference type="EMBL" id="GG662767">
    <property type="protein sequence ID" value="EAR91928.1"/>
    <property type="molecule type" value="Genomic_DNA"/>
</dbReference>
<evidence type="ECO:0000313" key="2">
    <source>
        <dbReference type="Proteomes" id="UP000009168"/>
    </source>
</evidence>
<dbReference type="RefSeq" id="XP_001012173.1">
    <property type="nucleotide sequence ID" value="XM_001012173.1"/>
</dbReference>
<dbReference type="KEGG" id="tet:TTHERM_00101240"/>
<dbReference type="Proteomes" id="UP000009168">
    <property type="component" value="Unassembled WGS sequence"/>
</dbReference>
<sequence length="51" mass="6005">MQNLIKKRRRQKHDIGKAKMEKIEVYSKRKTCSSIYFLTQIFNLGGSTSEI</sequence>